<evidence type="ECO:0000313" key="3">
    <source>
        <dbReference type="EMBL" id="KAK3244679.1"/>
    </source>
</evidence>
<keyword evidence="1" id="KW-0378">Hydrolase</keyword>
<dbReference type="PANTHER" id="PTHR48153">
    <property type="entry name" value="UFM1-SPECIFIC PROTEASE 2"/>
    <property type="match status" value="1"/>
</dbReference>
<evidence type="ECO:0000313" key="4">
    <source>
        <dbReference type="Proteomes" id="UP001190700"/>
    </source>
</evidence>
<comment type="caution">
    <text evidence="3">The sequence shown here is derived from an EMBL/GenBank/DDBJ whole genome shotgun (WGS) entry which is preliminary data.</text>
</comment>
<gene>
    <name evidence="3" type="ORF">CYMTET_45720</name>
</gene>
<evidence type="ECO:0000256" key="1">
    <source>
        <dbReference type="ARBA" id="ARBA00022801"/>
    </source>
</evidence>
<protein>
    <recommendedName>
        <fullName evidence="2">UFSP1/2/DUB catalytic domain-containing protein</fullName>
    </recommendedName>
</protein>
<proteinExistence type="predicted"/>
<feature type="domain" description="UFSP1/2/DUB catalytic" evidence="2">
    <location>
        <begin position="10"/>
        <end position="71"/>
    </location>
</feature>
<dbReference type="Proteomes" id="UP001190700">
    <property type="component" value="Unassembled WGS sequence"/>
</dbReference>
<reference evidence="3 4" key="1">
    <citation type="journal article" date="2015" name="Genome Biol. Evol.">
        <title>Comparative Genomics of a Bacterivorous Green Alga Reveals Evolutionary Causalities and Consequences of Phago-Mixotrophic Mode of Nutrition.</title>
        <authorList>
            <person name="Burns J.A."/>
            <person name="Paasch A."/>
            <person name="Narechania A."/>
            <person name="Kim E."/>
        </authorList>
    </citation>
    <scope>NUCLEOTIDE SEQUENCE [LARGE SCALE GENOMIC DNA]</scope>
    <source>
        <strain evidence="3 4">PLY_AMNH</strain>
    </source>
</reference>
<dbReference type="Gene3D" id="3.90.70.130">
    <property type="match status" value="1"/>
</dbReference>
<dbReference type="Pfam" id="PF07910">
    <property type="entry name" value="Peptidase_C78"/>
    <property type="match status" value="1"/>
</dbReference>
<dbReference type="PANTHER" id="PTHR48153:SF2">
    <property type="entry name" value="UFM1-SPECIFIC PROTEASE 2"/>
    <property type="match status" value="1"/>
</dbReference>
<dbReference type="GO" id="GO:0071567">
    <property type="term" value="F:deUFMylase activity"/>
    <property type="evidence" value="ECO:0007669"/>
    <property type="project" value="TreeGrafter"/>
</dbReference>
<dbReference type="AlphaFoldDB" id="A0AAE0BYY0"/>
<evidence type="ECO:0000259" key="2">
    <source>
        <dbReference type="Pfam" id="PF07910"/>
    </source>
</evidence>
<dbReference type="EMBL" id="LGRX02031567">
    <property type="protein sequence ID" value="KAK3244679.1"/>
    <property type="molecule type" value="Genomic_DNA"/>
</dbReference>
<dbReference type="InterPro" id="IPR012462">
    <property type="entry name" value="UFSP1/2_DUB_cat"/>
</dbReference>
<accession>A0AAE0BYY0</accession>
<name>A0AAE0BYY0_9CHLO</name>
<sequence>MPSYGGIVAGGGVLAYTLLGVDWNEKTGECAFLILDPHYTGGEVLKTIQGQWCGWKQAEAIFVPGAFYNLLCPQRPQSL</sequence>
<keyword evidence="4" id="KW-1185">Reference proteome</keyword>
<organism evidence="3 4">
    <name type="scientific">Cymbomonas tetramitiformis</name>
    <dbReference type="NCBI Taxonomy" id="36881"/>
    <lineage>
        <taxon>Eukaryota</taxon>
        <taxon>Viridiplantae</taxon>
        <taxon>Chlorophyta</taxon>
        <taxon>Pyramimonadophyceae</taxon>
        <taxon>Pyramimonadales</taxon>
        <taxon>Pyramimonadaceae</taxon>
        <taxon>Cymbomonas</taxon>
    </lineage>
</organism>